<feature type="region of interest" description="Disordered" evidence="2">
    <location>
        <begin position="1"/>
        <end position="31"/>
    </location>
</feature>
<organism evidence="3">
    <name type="scientific">uncultured Planctomycetales bacterium HF0500_02G17</name>
    <dbReference type="NCBI Taxonomy" id="723608"/>
    <lineage>
        <taxon>Bacteria</taxon>
        <taxon>Pseudomonadati</taxon>
        <taxon>Planctomycetota</taxon>
        <taxon>Planctomycetia</taxon>
        <taxon>Planctomycetales</taxon>
        <taxon>environmental samples</taxon>
    </lineage>
</organism>
<dbReference type="AlphaFoldDB" id="E7C4N0"/>
<dbReference type="CDD" id="cd06223">
    <property type="entry name" value="PRTases_typeI"/>
    <property type="match status" value="1"/>
</dbReference>
<dbReference type="EMBL" id="GU567984">
    <property type="protein sequence ID" value="ADI22404.1"/>
    <property type="molecule type" value="Genomic_DNA"/>
</dbReference>
<keyword evidence="3" id="KW-0328">Glycosyltransferase</keyword>
<protein>
    <submittedName>
        <fullName evidence="3">Predicted amidophosphoribosyltransferases</fullName>
    </submittedName>
</protein>
<dbReference type="Gene3D" id="3.40.50.2020">
    <property type="match status" value="1"/>
</dbReference>
<comment type="similarity">
    <text evidence="1">Belongs to the ComF/GntX family.</text>
</comment>
<accession>E7C4N0</accession>
<dbReference type="PANTHER" id="PTHR47505">
    <property type="entry name" value="DNA UTILIZATION PROTEIN YHGH"/>
    <property type="match status" value="1"/>
</dbReference>
<dbReference type="InterPro" id="IPR000836">
    <property type="entry name" value="PRTase_dom"/>
</dbReference>
<dbReference type="PANTHER" id="PTHR47505:SF1">
    <property type="entry name" value="DNA UTILIZATION PROTEIN YHGH"/>
    <property type="match status" value="1"/>
</dbReference>
<keyword evidence="3" id="KW-0808">Transferase</keyword>
<dbReference type="SUPFAM" id="SSF53271">
    <property type="entry name" value="PRTase-like"/>
    <property type="match status" value="1"/>
</dbReference>
<reference evidence="3" key="1">
    <citation type="submission" date="2010-01" db="EMBL/GenBank/DDBJ databases">
        <title>Genome fragments of uncultured bacteria from the North Pacific subtropical Gyre.</title>
        <authorList>
            <person name="Pham V.D."/>
            <person name="Delong E.F."/>
        </authorList>
    </citation>
    <scope>NUCLEOTIDE SEQUENCE</scope>
</reference>
<dbReference type="InterPro" id="IPR029057">
    <property type="entry name" value="PRTase-like"/>
</dbReference>
<sequence>MDLELLDPPPVDASTPDPAAPPPPAQTGRGSGMLAARDWLRHAENEWLGVCDVAWRDAVRMTGWRADAPDAYCPRCGTSAGPFEADADGCPACRKRRLAWSRSVRMGPYEGVLRDAILATKYTAWRRVGQELGSDLGAVVADALRGALIDPASVLVCPVATSRRRRLARGVDHTLILAREVAQQTGGRLVQGLRREHRPPQSGLSGSARQRNVAKSFHLRPRMARVASGRIVVLVDDVRTTGATLSAAARALQRGVRDLPASEPAIIWTAVAAVTSRQSGSGS</sequence>
<name>E7C4N0_9BACT</name>
<proteinExistence type="inferred from homology"/>
<dbReference type="InterPro" id="IPR051910">
    <property type="entry name" value="ComF/GntX_DNA_util-trans"/>
</dbReference>
<evidence type="ECO:0000313" key="3">
    <source>
        <dbReference type="EMBL" id="ADI22404.1"/>
    </source>
</evidence>
<dbReference type="GO" id="GO:0016757">
    <property type="term" value="F:glycosyltransferase activity"/>
    <property type="evidence" value="ECO:0007669"/>
    <property type="project" value="UniProtKB-KW"/>
</dbReference>
<evidence type="ECO:0000256" key="1">
    <source>
        <dbReference type="ARBA" id="ARBA00008007"/>
    </source>
</evidence>
<evidence type="ECO:0000256" key="2">
    <source>
        <dbReference type="SAM" id="MobiDB-lite"/>
    </source>
</evidence>